<accession>W2C2J2</accession>
<dbReference type="EMBL" id="AYUF01000486">
    <property type="protein sequence ID" value="ETK01273.1"/>
    <property type="molecule type" value="Genomic_DNA"/>
</dbReference>
<dbReference type="SUPFAM" id="SSF49464">
    <property type="entry name" value="Carboxypeptidase regulatory domain-like"/>
    <property type="match status" value="1"/>
</dbReference>
<feature type="domain" description="Outer membrane protein beta-barrel" evidence="2">
    <location>
        <begin position="372"/>
        <end position="751"/>
    </location>
</feature>
<dbReference type="SUPFAM" id="SSF56935">
    <property type="entry name" value="Porins"/>
    <property type="match status" value="1"/>
</dbReference>
<dbReference type="InterPro" id="IPR008969">
    <property type="entry name" value="CarboxyPept-like_regulatory"/>
</dbReference>
<protein>
    <submittedName>
        <fullName evidence="3">Collagen-binding protein</fullName>
    </submittedName>
</protein>
<comment type="caution">
    <text evidence="3">The sequence shown here is derived from an EMBL/GenBank/DDBJ whole genome shotgun (WGS) entry which is preliminary data.</text>
</comment>
<dbReference type="Pfam" id="PF13620">
    <property type="entry name" value="CarboxypepD_reg"/>
    <property type="match status" value="1"/>
</dbReference>
<keyword evidence="1" id="KW-0732">Signal</keyword>
<organism evidence="3 4">
    <name type="scientific">Tannerella sp. oral taxon BU063 isolate Cell 2</name>
    <dbReference type="NCBI Taxonomy" id="1411148"/>
    <lineage>
        <taxon>Bacteria</taxon>
        <taxon>Pseudomonadati</taxon>
        <taxon>Bacteroidota</taxon>
        <taxon>Bacteroidia</taxon>
        <taxon>Bacteroidales</taxon>
        <taxon>Tannerellaceae</taxon>
        <taxon>Tannerella</taxon>
    </lineage>
</organism>
<dbReference type="InterPro" id="IPR041700">
    <property type="entry name" value="OMP_b-brl_3"/>
</dbReference>
<reference evidence="3 4" key="1">
    <citation type="submission" date="2013-11" db="EMBL/GenBank/DDBJ databases">
        <title>Single cell genomics of uncultured Tannerella BU063 (oral taxon 286).</title>
        <authorList>
            <person name="Beall C.J."/>
            <person name="Campbell A.G."/>
            <person name="Griffen A.L."/>
            <person name="Podar M."/>
            <person name="Leys E.J."/>
        </authorList>
    </citation>
    <scope>NUCLEOTIDE SEQUENCE [LARGE SCALE GENOMIC DNA]</scope>
    <source>
        <strain evidence="3">Cell 2</strain>
    </source>
</reference>
<feature type="chain" id="PRO_5004813337" evidence="1">
    <location>
        <begin position="21"/>
        <end position="773"/>
    </location>
</feature>
<dbReference type="PATRIC" id="fig|1411148.3.peg.1732"/>
<feature type="signal peptide" evidence="1">
    <location>
        <begin position="1"/>
        <end position="20"/>
    </location>
</feature>
<evidence type="ECO:0000313" key="4">
    <source>
        <dbReference type="Proteomes" id="UP000018837"/>
    </source>
</evidence>
<sequence>MRRIYLLLIGILAAACATYAQQTLTGRVVDAQNQPIEFANVALYALPDSSLVTGTITDARGAFALEGGAAKRTFLKVSFVGYETRTVEAPQSGVTVTLNPESTQLGEVTVRAQRPAIRLKSDALVASVQGSVLSQAGTANDVLRRLPSLTTDNKGVFSVFGKGEAKIYINRREVRDLSELDQLNSADIRDVEIIRNPGARYDASVKAVIRINTVRRAGDGFGFDARSSWYQGETTDLREQVNVNWRKSGWDVFGTVLYGRGEYIQDSRITQLTRLDTLWRQENQLYGTGVDQWVRITAGTNWEISPKHYIGLRYTLSPGMLSETGHPTFNSMVYANGAFYDEWKNREDRRETSDPSHRLNAYYNGTVGRMGIDFNADYYTSGSTSRAHVEESSRMQEDRVVNSENRVQNRLVASKLILSYPVLGGEFSLGGEYVRTHRTDTYSNPERIVPSSDMTVDEWNGSLFAEYARTTPIGQLGAGLRYEHVRSDYLSDGRPLAGQNRSYNQWFPSVSFGTRVKGVDLQLAYTAKTQRPTYRQLSSNVYYANRLSLQTGNPLLKPTVTHDVSLTASWRIVQLMASYKMNRDAVVYWTERSKYDPKVSLITFRNLDRQSALTVFATVTPTIGLWTPQLSVGLVKQWADVDVDNETIRYNDPMLQASLSNSLRLPAGLLLTVDLRYQGTGDYENVHLTEKSFSVNAGLTRSFFNDRLRVELKGWDIFRGRKDGNLLRFPRMELYQSNRYDTRELELTLRYRFNAAKSKYKGTGAGVGEIDRL</sequence>
<name>W2C2J2_9BACT</name>
<dbReference type="PROSITE" id="PS51257">
    <property type="entry name" value="PROKAR_LIPOPROTEIN"/>
    <property type="match status" value="1"/>
</dbReference>
<proteinExistence type="predicted"/>
<dbReference type="AlphaFoldDB" id="W2C2J2"/>
<dbReference type="Pfam" id="PF14905">
    <property type="entry name" value="OMP_b-brl_3"/>
    <property type="match status" value="1"/>
</dbReference>
<dbReference type="Proteomes" id="UP000018837">
    <property type="component" value="Unassembled WGS sequence"/>
</dbReference>
<keyword evidence="3" id="KW-0176">Collagen</keyword>
<dbReference type="Gene3D" id="2.60.40.1120">
    <property type="entry name" value="Carboxypeptidase-like, regulatory domain"/>
    <property type="match status" value="1"/>
</dbReference>
<evidence type="ECO:0000259" key="2">
    <source>
        <dbReference type="Pfam" id="PF14905"/>
    </source>
</evidence>
<evidence type="ECO:0000313" key="3">
    <source>
        <dbReference type="EMBL" id="ETK01273.1"/>
    </source>
</evidence>
<evidence type="ECO:0000256" key="1">
    <source>
        <dbReference type="SAM" id="SignalP"/>
    </source>
</evidence>
<gene>
    <name evidence="3" type="ORF">N425_10670</name>
</gene>